<feature type="compositionally biased region" description="Polar residues" evidence="1">
    <location>
        <begin position="37"/>
        <end position="47"/>
    </location>
</feature>
<gene>
    <name evidence="2" type="ORF">LTR97_006589</name>
</gene>
<dbReference type="GO" id="GO:0000492">
    <property type="term" value="P:box C/D snoRNP assembly"/>
    <property type="evidence" value="ECO:0007669"/>
    <property type="project" value="InterPro"/>
</dbReference>
<sequence>MSRKRSASEMDSLPARPRRAESKRTKISPSYDDRSDSSIPSTGSVSVASALESSPSASHRRNSSISSMESSSRDDSDSSLSSSSDETSDEDSDDEPVVTIGAPKKPAIAKTKEALLGGAHDLSARISALLPQLAAANSALEAGGENHSLEEVEDGEQHIEMNLGLGVLEEKGDGSSEPSGYTSDDDSEHSDAGDTPLSSGTAKRKTTGHDTDVLGRLMGHKRTRKFTGVQALD</sequence>
<dbReference type="PANTHER" id="PTHR38489:SF1">
    <property type="entry name" value="HISTONE CHAPERONE DOMAIN-CONTAINING PROTEIN"/>
    <property type="match status" value="1"/>
</dbReference>
<feature type="region of interest" description="Disordered" evidence="1">
    <location>
        <begin position="1"/>
        <end position="107"/>
    </location>
</feature>
<reference evidence="2" key="1">
    <citation type="submission" date="2023-08" db="EMBL/GenBank/DDBJ databases">
        <title>Black Yeasts Isolated from many extreme environments.</title>
        <authorList>
            <person name="Coleine C."/>
            <person name="Stajich J.E."/>
            <person name="Selbmann L."/>
        </authorList>
    </citation>
    <scope>NUCLEOTIDE SEQUENCE</scope>
    <source>
        <strain evidence="2">CCFEE 5810</strain>
    </source>
</reference>
<evidence type="ECO:0000256" key="1">
    <source>
        <dbReference type="SAM" id="MobiDB-lite"/>
    </source>
</evidence>
<feature type="region of interest" description="Disordered" evidence="1">
    <location>
        <begin position="164"/>
        <end position="233"/>
    </location>
</feature>
<feature type="compositionally biased region" description="Acidic residues" evidence="1">
    <location>
        <begin position="86"/>
        <end position="96"/>
    </location>
</feature>
<dbReference type="Pfam" id="PF15370">
    <property type="entry name" value="NOPCHAP1"/>
    <property type="match status" value="1"/>
</dbReference>
<protein>
    <submittedName>
        <fullName evidence="2">Uncharacterized protein</fullName>
    </submittedName>
</protein>
<evidence type="ECO:0000313" key="2">
    <source>
        <dbReference type="EMBL" id="KAK5698940.1"/>
    </source>
</evidence>
<comment type="caution">
    <text evidence="2">The sequence shown here is derived from an EMBL/GenBank/DDBJ whole genome shotgun (WGS) entry which is preliminary data.</text>
</comment>
<name>A0AAN7W4Z7_9PEZI</name>
<dbReference type="InterPro" id="IPR027921">
    <property type="entry name" value="NOPCHAP1"/>
</dbReference>
<accession>A0AAN7W4Z7</accession>
<dbReference type="EMBL" id="JAVRQU010000009">
    <property type="protein sequence ID" value="KAK5698940.1"/>
    <property type="molecule type" value="Genomic_DNA"/>
</dbReference>
<dbReference type="PANTHER" id="PTHR38489">
    <property type="entry name" value="HISTONE CHAPERONE DOMAIN-CONTAINING PROTEIN"/>
    <property type="match status" value="1"/>
</dbReference>
<evidence type="ECO:0000313" key="3">
    <source>
        <dbReference type="Proteomes" id="UP001310594"/>
    </source>
</evidence>
<dbReference type="Proteomes" id="UP001310594">
    <property type="component" value="Unassembled WGS sequence"/>
</dbReference>
<feature type="compositionally biased region" description="Low complexity" evidence="1">
    <location>
        <begin position="52"/>
        <end position="70"/>
    </location>
</feature>
<dbReference type="AlphaFoldDB" id="A0AAN7W4Z7"/>
<organism evidence="2 3">
    <name type="scientific">Elasticomyces elasticus</name>
    <dbReference type="NCBI Taxonomy" id="574655"/>
    <lineage>
        <taxon>Eukaryota</taxon>
        <taxon>Fungi</taxon>
        <taxon>Dikarya</taxon>
        <taxon>Ascomycota</taxon>
        <taxon>Pezizomycotina</taxon>
        <taxon>Dothideomycetes</taxon>
        <taxon>Dothideomycetidae</taxon>
        <taxon>Mycosphaerellales</taxon>
        <taxon>Teratosphaeriaceae</taxon>
        <taxon>Elasticomyces</taxon>
    </lineage>
</organism>
<proteinExistence type="predicted"/>